<sequence>MNWPIVTTGDTTGEHVLAQLGSISTDPLRPQKPVTTLSIFKVPHHGSQRNSHVVNKISISDPKGEKSEYFFLALSAWYLGSEDFARRMNRPVDPVLAQFRDRVYLSRVWDWSAVSHVDTPSFGPAMDSAFQIFQSYLEVYSFRYPPLNLALDGTNWGDWITFTNLLLDRFHAIEQSIRDGSPRFPSGYVSQLTSPSKTKFSVNQVKQRAGFHAPYVYGVPWYLVDNSMNSLNYDPFTLLQLVSKIVQFYERFDARNYVISANRLKHNHPNPTVIAAIMAAAFSRNDNSIRRLFVTDPWALNIEEIIYYLGFCAPTVTRDRWRDRVRLFYLEEDYVAAVPIDTTTDVPGCTEFRIDAATDLTEVRFELHNQFSQVNAYNTPFSTWLTHSSFAVSILDPTSPTTPFGWLTIINNPLRFDLFTQSQNIPLVELGRTGPSPAQRGSTLNMSLYSMTLVGSPLLTMADIVFLQRGEWYQLVIGQEILCYTKDDTTGRIELNFQPLTPTPTGIARLQFKTQFQPRMEALRDNTLLTRPPVHRR</sequence>
<organism evidence="1 2">
    <name type="scientific">Rhodocollybia butyracea</name>
    <dbReference type="NCBI Taxonomy" id="206335"/>
    <lineage>
        <taxon>Eukaryota</taxon>
        <taxon>Fungi</taxon>
        <taxon>Dikarya</taxon>
        <taxon>Basidiomycota</taxon>
        <taxon>Agaricomycotina</taxon>
        <taxon>Agaricomycetes</taxon>
        <taxon>Agaricomycetidae</taxon>
        <taxon>Agaricales</taxon>
        <taxon>Marasmiineae</taxon>
        <taxon>Omphalotaceae</taxon>
        <taxon>Rhodocollybia</taxon>
    </lineage>
</organism>
<dbReference type="Proteomes" id="UP000772434">
    <property type="component" value="Unassembled WGS sequence"/>
</dbReference>
<gene>
    <name evidence="1" type="ORF">BDP27DRAFT_395641</name>
</gene>
<accession>A0A9P5Q2S0</accession>
<comment type="caution">
    <text evidence="1">The sequence shown here is derived from an EMBL/GenBank/DDBJ whole genome shotgun (WGS) entry which is preliminary data.</text>
</comment>
<dbReference type="OrthoDB" id="3246270at2759"/>
<dbReference type="AlphaFoldDB" id="A0A9P5Q2S0"/>
<proteinExistence type="predicted"/>
<dbReference type="EMBL" id="JADNRY010000023">
    <property type="protein sequence ID" value="KAF9072535.1"/>
    <property type="molecule type" value="Genomic_DNA"/>
</dbReference>
<keyword evidence="2" id="KW-1185">Reference proteome</keyword>
<protein>
    <submittedName>
        <fullName evidence="1">Uncharacterized protein</fullName>
    </submittedName>
</protein>
<evidence type="ECO:0000313" key="1">
    <source>
        <dbReference type="EMBL" id="KAF9072535.1"/>
    </source>
</evidence>
<reference evidence="1" key="1">
    <citation type="submission" date="2020-11" db="EMBL/GenBank/DDBJ databases">
        <authorList>
            <consortium name="DOE Joint Genome Institute"/>
            <person name="Ahrendt S."/>
            <person name="Riley R."/>
            <person name="Andreopoulos W."/>
            <person name="Labutti K."/>
            <person name="Pangilinan J."/>
            <person name="Ruiz-Duenas F.J."/>
            <person name="Barrasa J.M."/>
            <person name="Sanchez-Garcia M."/>
            <person name="Camarero S."/>
            <person name="Miyauchi S."/>
            <person name="Serrano A."/>
            <person name="Linde D."/>
            <person name="Babiker R."/>
            <person name="Drula E."/>
            <person name="Ayuso-Fernandez I."/>
            <person name="Pacheco R."/>
            <person name="Padilla G."/>
            <person name="Ferreira P."/>
            <person name="Barriuso J."/>
            <person name="Kellner H."/>
            <person name="Castanera R."/>
            <person name="Alfaro M."/>
            <person name="Ramirez L."/>
            <person name="Pisabarro A.G."/>
            <person name="Kuo A."/>
            <person name="Tritt A."/>
            <person name="Lipzen A."/>
            <person name="He G."/>
            <person name="Yan M."/>
            <person name="Ng V."/>
            <person name="Cullen D."/>
            <person name="Martin F."/>
            <person name="Rosso M.-N."/>
            <person name="Henrissat B."/>
            <person name="Hibbett D."/>
            <person name="Martinez A.T."/>
            <person name="Grigoriev I.V."/>
        </authorList>
    </citation>
    <scope>NUCLEOTIDE SEQUENCE</scope>
    <source>
        <strain evidence="1">AH 40177</strain>
    </source>
</reference>
<name>A0A9P5Q2S0_9AGAR</name>
<evidence type="ECO:0000313" key="2">
    <source>
        <dbReference type="Proteomes" id="UP000772434"/>
    </source>
</evidence>